<dbReference type="Proteomes" id="UP000015462">
    <property type="component" value="Unassembled WGS sequence"/>
</dbReference>
<dbReference type="AlphaFoldDB" id="A0AB33YZ99"/>
<reference evidence="3 4" key="1">
    <citation type="journal article" date="2013" name="Genome Announc.">
        <title>Genome Sequence of the Pyrene- and Fluoranthene-Degrading Bacterium Cycloclasticus sp. Strain PY97M.</title>
        <authorList>
            <person name="Cui Z."/>
            <person name="Xu G."/>
            <person name="Li Q."/>
            <person name="Gao W."/>
            <person name="Zheng L."/>
        </authorList>
    </citation>
    <scope>NUCLEOTIDE SEQUENCE [LARGE SCALE GENOMIC DNA]</scope>
    <source>
        <strain evidence="3 4">PY97M</strain>
    </source>
</reference>
<feature type="transmembrane region" description="Helical" evidence="1">
    <location>
        <begin position="62"/>
        <end position="83"/>
    </location>
</feature>
<feature type="chain" id="PRO_5044191567" evidence="2">
    <location>
        <begin position="22"/>
        <end position="196"/>
    </location>
</feature>
<feature type="signal peptide" evidence="2">
    <location>
        <begin position="1"/>
        <end position="21"/>
    </location>
</feature>
<protein>
    <submittedName>
        <fullName evidence="3">Hydrogenase/urease accessory protein</fullName>
    </submittedName>
</protein>
<keyword evidence="1" id="KW-0472">Membrane</keyword>
<keyword evidence="1" id="KW-1133">Transmembrane helix</keyword>
<evidence type="ECO:0000256" key="1">
    <source>
        <dbReference type="SAM" id="Phobius"/>
    </source>
</evidence>
<evidence type="ECO:0000313" key="4">
    <source>
        <dbReference type="Proteomes" id="UP000015462"/>
    </source>
</evidence>
<accession>A0AB33YZ99</accession>
<feature type="transmembrane region" description="Helical" evidence="1">
    <location>
        <begin position="177"/>
        <end position="195"/>
    </location>
</feature>
<keyword evidence="2" id="KW-0732">Signal</keyword>
<name>A0AB33YZ99_9GAMM</name>
<dbReference type="EMBL" id="ASHL01000012">
    <property type="protein sequence ID" value="EPD12265.1"/>
    <property type="molecule type" value="Genomic_DNA"/>
</dbReference>
<feature type="transmembrane region" description="Helical" evidence="1">
    <location>
        <begin position="89"/>
        <end position="106"/>
    </location>
</feature>
<comment type="caution">
    <text evidence="3">The sequence shown here is derived from an EMBL/GenBank/DDBJ whole genome shotgun (WGS) entry which is preliminary data.</text>
</comment>
<keyword evidence="1" id="KW-0812">Transmembrane</keyword>
<proteinExistence type="predicted"/>
<evidence type="ECO:0000256" key="2">
    <source>
        <dbReference type="SAM" id="SignalP"/>
    </source>
</evidence>
<feature type="transmembrane region" description="Helical" evidence="1">
    <location>
        <begin position="142"/>
        <end position="165"/>
    </location>
</feature>
<feature type="transmembrane region" description="Helical" evidence="1">
    <location>
        <begin position="31"/>
        <end position="55"/>
    </location>
</feature>
<evidence type="ECO:0000313" key="3">
    <source>
        <dbReference type="EMBL" id="EPD12265.1"/>
    </source>
</evidence>
<sequence length="196" mass="20568">MQQKLPTLLVLFLFLPSIAFAHTGIDQTAGFLHGLAHPIGGADHLLAMLAVGIWATQIGGQALWRVTGTFVAVMLLGGLLGLTNIPLPFVEEGILLSILVLGILITGAFKLPLMYSCLVVGVFAIFHGYAHGSEMPTSMSAVSYALGFALATAVLHSSGIALAVLMKKTKAQFFSRFAGGTIALCGVYLASQATFY</sequence>
<feature type="transmembrane region" description="Helical" evidence="1">
    <location>
        <begin position="113"/>
        <end position="130"/>
    </location>
</feature>
<organism evidence="3 4">
    <name type="scientific">Cycloclasticus pugetii</name>
    <dbReference type="NCBI Taxonomy" id="34068"/>
    <lineage>
        <taxon>Bacteria</taxon>
        <taxon>Pseudomonadati</taxon>
        <taxon>Pseudomonadota</taxon>
        <taxon>Gammaproteobacteria</taxon>
        <taxon>Thiotrichales</taxon>
        <taxon>Piscirickettsiaceae</taxon>
        <taxon>Cycloclasticus</taxon>
    </lineage>
</organism>
<dbReference type="PIRSF" id="PIRSF016919">
    <property type="entry name" value="HupE_UreJ"/>
    <property type="match status" value="1"/>
</dbReference>
<dbReference type="InterPro" id="IPR007038">
    <property type="entry name" value="HupE_UreJ"/>
</dbReference>
<dbReference type="Pfam" id="PF04955">
    <property type="entry name" value="HupE_UreJ"/>
    <property type="match status" value="1"/>
</dbReference>
<keyword evidence="4" id="KW-1185">Reference proteome</keyword>
<gene>
    <name evidence="3" type="ORF">L196_10684</name>
</gene>
<dbReference type="RefSeq" id="WP_016390964.1">
    <property type="nucleotide sequence ID" value="NZ_KE646811.1"/>
</dbReference>